<dbReference type="Proteomes" id="UP000288805">
    <property type="component" value="Unassembled WGS sequence"/>
</dbReference>
<reference evidence="1 2" key="1">
    <citation type="journal article" date="2018" name="PLoS Genet.">
        <title>Population sequencing reveals clonal diversity and ancestral inbreeding in the grapevine cultivar Chardonnay.</title>
        <authorList>
            <person name="Roach M.J."/>
            <person name="Johnson D.L."/>
            <person name="Bohlmann J."/>
            <person name="van Vuuren H.J."/>
            <person name="Jones S.J."/>
            <person name="Pretorius I.S."/>
            <person name="Schmidt S.A."/>
            <person name="Borneman A.R."/>
        </authorList>
    </citation>
    <scope>NUCLEOTIDE SEQUENCE [LARGE SCALE GENOMIC DNA]</scope>
    <source>
        <strain evidence="2">cv. Chardonnay</strain>
        <tissue evidence="1">Leaf</tissue>
    </source>
</reference>
<organism evidence="1 2">
    <name type="scientific">Vitis vinifera</name>
    <name type="common">Grape</name>
    <dbReference type="NCBI Taxonomy" id="29760"/>
    <lineage>
        <taxon>Eukaryota</taxon>
        <taxon>Viridiplantae</taxon>
        <taxon>Streptophyta</taxon>
        <taxon>Embryophyta</taxon>
        <taxon>Tracheophyta</taxon>
        <taxon>Spermatophyta</taxon>
        <taxon>Magnoliopsida</taxon>
        <taxon>eudicotyledons</taxon>
        <taxon>Gunneridae</taxon>
        <taxon>Pentapetalae</taxon>
        <taxon>rosids</taxon>
        <taxon>Vitales</taxon>
        <taxon>Vitaceae</taxon>
        <taxon>Viteae</taxon>
        <taxon>Vitis</taxon>
    </lineage>
</organism>
<sequence>MSLGYAEKLSYIEDVGKVGMSEIFDPLHVLQEKVKIFSPIPSFLSYFLAYPSTLSCFVLESWRKCGAIVRGET</sequence>
<dbReference type="EMBL" id="QGNW01001206">
    <property type="protein sequence ID" value="RVW50193.1"/>
    <property type="molecule type" value="Genomic_DNA"/>
</dbReference>
<evidence type="ECO:0000313" key="2">
    <source>
        <dbReference type="Proteomes" id="UP000288805"/>
    </source>
</evidence>
<accession>A0A438ER52</accession>
<comment type="caution">
    <text evidence="1">The sequence shown here is derived from an EMBL/GenBank/DDBJ whole genome shotgun (WGS) entry which is preliminary data.</text>
</comment>
<gene>
    <name evidence="1" type="ORF">CK203_088028</name>
</gene>
<protein>
    <submittedName>
        <fullName evidence="1">Uncharacterized protein</fullName>
    </submittedName>
</protein>
<name>A0A438ER52_VITVI</name>
<dbReference type="AlphaFoldDB" id="A0A438ER52"/>
<proteinExistence type="predicted"/>
<evidence type="ECO:0000313" key="1">
    <source>
        <dbReference type="EMBL" id="RVW50193.1"/>
    </source>
</evidence>